<evidence type="ECO:0000256" key="9">
    <source>
        <dbReference type="SAM" id="Phobius"/>
    </source>
</evidence>
<evidence type="ECO:0000313" key="11">
    <source>
        <dbReference type="EMBL" id="GGW83604.1"/>
    </source>
</evidence>
<evidence type="ECO:0000256" key="2">
    <source>
        <dbReference type="ARBA" id="ARBA00022475"/>
    </source>
</evidence>
<evidence type="ECO:0000256" key="5">
    <source>
        <dbReference type="ARBA" id="ARBA00022692"/>
    </source>
</evidence>
<dbReference type="EMBL" id="BMYS01000006">
    <property type="protein sequence ID" value="GGW83604.1"/>
    <property type="molecule type" value="Genomic_DNA"/>
</dbReference>
<evidence type="ECO:0000256" key="4">
    <source>
        <dbReference type="ARBA" id="ARBA00022679"/>
    </source>
</evidence>
<dbReference type="RefSeq" id="WP_189384552.1">
    <property type="nucleotide sequence ID" value="NZ_BAABFY010000054.1"/>
</dbReference>
<sequence>MSAMEENGTSLFQAEKGLVLSIVIPVYNERQMLPLLFPRLASVLDPLEINYELVMVDDGSRDGSGHFLAERAAWDEHLKLVRLSRNFGKEAALSAGLAYAGGQAIIIMDADLQDPPELIPDMLQAWREGADVVSMKRRSRAGETWFKQFSAHAFYRLLNRISEVEIPEDTGDFRLLSRKAVNAMSQLSERNRYMKGLFAWIGLPTKVIEYDRLPRAAGTSKWDYPGLMGLAFEGITSFSVAPLRLTMAAGILTALAGILFALWIVAKTLVLGEPVQGYPSLISMITFLGGVQLISIGLLGEYVGKTYFEAKQRPVYLIRDVLRKNKGQALEPFVDTTREMNRSAVNQPQQPVRELMVVKGN</sequence>
<dbReference type="PANTHER" id="PTHR48090:SF1">
    <property type="entry name" value="PROPHAGE BACTOPRENOL GLUCOSYL TRANSFERASE HOMOLOG"/>
    <property type="match status" value="1"/>
</dbReference>
<keyword evidence="3" id="KW-0328">Glycosyltransferase</keyword>
<protein>
    <submittedName>
        <fullName evidence="11">Glycosyl transferase family 2</fullName>
    </submittedName>
</protein>
<keyword evidence="7 9" id="KW-0472">Membrane</keyword>
<dbReference type="Pfam" id="PF00535">
    <property type="entry name" value="Glycos_transf_2"/>
    <property type="match status" value="1"/>
</dbReference>
<evidence type="ECO:0000256" key="6">
    <source>
        <dbReference type="ARBA" id="ARBA00022989"/>
    </source>
</evidence>
<evidence type="ECO:0000256" key="7">
    <source>
        <dbReference type="ARBA" id="ARBA00023136"/>
    </source>
</evidence>
<evidence type="ECO:0000313" key="12">
    <source>
        <dbReference type="Proteomes" id="UP000608345"/>
    </source>
</evidence>
<comment type="subcellular location">
    <subcellularLocation>
        <location evidence="1">Cell membrane</location>
        <topology evidence="1">Multi-pass membrane protein</topology>
    </subcellularLocation>
</comment>
<dbReference type="PANTHER" id="PTHR48090">
    <property type="entry name" value="UNDECAPRENYL-PHOSPHATE 4-DEOXY-4-FORMAMIDO-L-ARABINOSE TRANSFERASE-RELATED"/>
    <property type="match status" value="1"/>
</dbReference>
<dbReference type="Proteomes" id="UP000608345">
    <property type="component" value="Unassembled WGS sequence"/>
</dbReference>
<feature type="transmembrane region" description="Helical" evidence="9">
    <location>
        <begin position="245"/>
        <end position="266"/>
    </location>
</feature>
<accession>A0A918JJ66</accession>
<evidence type="ECO:0000256" key="8">
    <source>
        <dbReference type="ARBA" id="ARBA00038152"/>
    </source>
</evidence>
<dbReference type="FunFam" id="3.90.550.10:FF:000079">
    <property type="entry name" value="Probable glycosyl transferase"/>
    <property type="match status" value="1"/>
</dbReference>
<keyword evidence="6 9" id="KW-1133">Transmembrane helix</keyword>
<dbReference type="SUPFAM" id="SSF53448">
    <property type="entry name" value="Nucleotide-diphospho-sugar transferases"/>
    <property type="match status" value="1"/>
</dbReference>
<dbReference type="GO" id="GO:0005886">
    <property type="term" value="C:plasma membrane"/>
    <property type="evidence" value="ECO:0007669"/>
    <property type="project" value="UniProtKB-SubCell"/>
</dbReference>
<dbReference type="InterPro" id="IPR050256">
    <property type="entry name" value="Glycosyltransferase_2"/>
</dbReference>
<keyword evidence="5 9" id="KW-0812">Transmembrane</keyword>
<gene>
    <name evidence="11" type="primary">gtrB</name>
    <name evidence="11" type="ORF">GCM10011450_12100</name>
</gene>
<comment type="caution">
    <text evidence="11">The sequence shown here is derived from an EMBL/GenBank/DDBJ whole genome shotgun (WGS) entry which is preliminary data.</text>
</comment>
<proteinExistence type="inferred from homology"/>
<comment type="similarity">
    <text evidence="8">Belongs to the glycosyltransferase 2 family. GtrB subfamily.</text>
</comment>
<evidence type="ECO:0000256" key="3">
    <source>
        <dbReference type="ARBA" id="ARBA00022676"/>
    </source>
</evidence>
<reference evidence="11" key="2">
    <citation type="submission" date="2020-09" db="EMBL/GenBank/DDBJ databases">
        <authorList>
            <person name="Sun Q."/>
            <person name="Kim S."/>
        </authorList>
    </citation>
    <scope>NUCLEOTIDE SEQUENCE</scope>
    <source>
        <strain evidence="11">KCTC 23732</strain>
    </source>
</reference>
<keyword evidence="2" id="KW-1003">Cell membrane</keyword>
<dbReference type="AlphaFoldDB" id="A0A918JJ66"/>
<dbReference type="GO" id="GO:0016757">
    <property type="term" value="F:glycosyltransferase activity"/>
    <property type="evidence" value="ECO:0007669"/>
    <property type="project" value="UniProtKB-KW"/>
</dbReference>
<evidence type="ECO:0000259" key="10">
    <source>
        <dbReference type="Pfam" id="PF00535"/>
    </source>
</evidence>
<keyword evidence="12" id="KW-1185">Reference proteome</keyword>
<keyword evidence="4 11" id="KW-0808">Transferase</keyword>
<feature type="transmembrane region" description="Helical" evidence="9">
    <location>
        <begin position="278"/>
        <end position="303"/>
    </location>
</feature>
<dbReference type="Gene3D" id="3.90.550.10">
    <property type="entry name" value="Spore Coat Polysaccharide Biosynthesis Protein SpsA, Chain A"/>
    <property type="match status" value="1"/>
</dbReference>
<dbReference type="CDD" id="cd04187">
    <property type="entry name" value="DPM1_like_bac"/>
    <property type="match status" value="1"/>
</dbReference>
<dbReference type="InterPro" id="IPR001173">
    <property type="entry name" value="Glyco_trans_2-like"/>
</dbReference>
<organism evidence="11 12">
    <name type="scientific">Advenella faeciporci</name>
    <dbReference type="NCBI Taxonomy" id="797535"/>
    <lineage>
        <taxon>Bacteria</taxon>
        <taxon>Pseudomonadati</taxon>
        <taxon>Pseudomonadota</taxon>
        <taxon>Betaproteobacteria</taxon>
        <taxon>Burkholderiales</taxon>
        <taxon>Alcaligenaceae</taxon>
    </lineage>
</organism>
<name>A0A918JJ66_9BURK</name>
<evidence type="ECO:0000256" key="1">
    <source>
        <dbReference type="ARBA" id="ARBA00004651"/>
    </source>
</evidence>
<reference evidence="11" key="1">
    <citation type="journal article" date="2014" name="Int. J. Syst. Evol. Microbiol.">
        <title>Complete genome sequence of Corynebacterium casei LMG S-19264T (=DSM 44701T), isolated from a smear-ripened cheese.</title>
        <authorList>
            <consortium name="US DOE Joint Genome Institute (JGI-PGF)"/>
            <person name="Walter F."/>
            <person name="Albersmeier A."/>
            <person name="Kalinowski J."/>
            <person name="Ruckert C."/>
        </authorList>
    </citation>
    <scope>NUCLEOTIDE SEQUENCE</scope>
    <source>
        <strain evidence="11">KCTC 23732</strain>
    </source>
</reference>
<feature type="domain" description="Glycosyltransferase 2-like" evidence="10">
    <location>
        <begin position="21"/>
        <end position="181"/>
    </location>
</feature>
<dbReference type="InterPro" id="IPR029044">
    <property type="entry name" value="Nucleotide-diphossugar_trans"/>
</dbReference>